<dbReference type="PANTHER" id="PTHR33223">
    <property type="entry name" value="CCHC-TYPE DOMAIN-CONTAINING PROTEIN"/>
    <property type="match status" value="1"/>
</dbReference>
<comment type="caution">
    <text evidence="4">The sequence shown here is derived from an EMBL/GenBank/DDBJ whole genome shotgun (WGS) entry which is preliminary data.</text>
</comment>
<feature type="domain" description="Arabidopsis retrotransposon Orf1 C-terminal" evidence="2">
    <location>
        <begin position="466"/>
        <end position="624"/>
    </location>
</feature>
<feature type="region of interest" description="Disordered" evidence="1">
    <location>
        <begin position="1"/>
        <end position="57"/>
    </location>
</feature>
<feature type="compositionally biased region" description="Polar residues" evidence="1">
    <location>
        <begin position="13"/>
        <end position="27"/>
    </location>
</feature>
<feature type="domain" description="Retrotransposon gag" evidence="3">
    <location>
        <begin position="219"/>
        <end position="312"/>
    </location>
</feature>
<accession>A0AAD8VG83</accession>
<dbReference type="Pfam" id="PF03078">
    <property type="entry name" value="ATHILA"/>
    <property type="match status" value="1"/>
</dbReference>
<dbReference type="InterPro" id="IPR005162">
    <property type="entry name" value="Retrotrans_gag_dom"/>
</dbReference>
<evidence type="ECO:0000259" key="2">
    <source>
        <dbReference type="Pfam" id="PF03078"/>
    </source>
</evidence>
<feature type="compositionally biased region" description="Polar residues" evidence="1">
    <location>
        <begin position="85"/>
        <end position="102"/>
    </location>
</feature>
<dbReference type="Pfam" id="PF03732">
    <property type="entry name" value="Retrotrans_gag"/>
    <property type="match status" value="1"/>
</dbReference>
<name>A0AAD8VG83_LOLMU</name>
<feature type="region of interest" description="Disordered" evidence="1">
    <location>
        <begin position="84"/>
        <end position="107"/>
    </location>
</feature>
<evidence type="ECO:0008006" key="6">
    <source>
        <dbReference type="Google" id="ProtNLM"/>
    </source>
</evidence>
<proteinExistence type="predicted"/>
<reference evidence="4" key="1">
    <citation type="submission" date="2023-07" db="EMBL/GenBank/DDBJ databases">
        <title>A chromosome-level genome assembly of Lolium multiflorum.</title>
        <authorList>
            <person name="Chen Y."/>
            <person name="Copetti D."/>
            <person name="Kolliker R."/>
            <person name="Studer B."/>
        </authorList>
    </citation>
    <scope>NUCLEOTIDE SEQUENCE</scope>
    <source>
        <strain evidence="4">02402/16</strain>
        <tissue evidence="4">Leaf</tissue>
    </source>
</reference>
<evidence type="ECO:0000259" key="3">
    <source>
        <dbReference type="Pfam" id="PF03732"/>
    </source>
</evidence>
<dbReference type="Proteomes" id="UP001231189">
    <property type="component" value="Unassembled WGS sequence"/>
</dbReference>
<feature type="region of interest" description="Disordered" evidence="1">
    <location>
        <begin position="762"/>
        <end position="785"/>
    </location>
</feature>
<dbReference type="InterPro" id="IPR004312">
    <property type="entry name" value="ATHILA_Orf1_C"/>
</dbReference>
<gene>
    <name evidence="4" type="ORF">QYE76_028942</name>
</gene>
<evidence type="ECO:0000256" key="1">
    <source>
        <dbReference type="SAM" id="MobiDB-lite"/>
    </source>
</evidence>
<organism evidence="4 5">
    <name type="scientific">Lolium multiflorum</name>
    <name type="common">Italian ryegrass</name>
    <name type="synonym">Lolium perenne subsp. multiflorum</name>
    <dbReference type="NCBI Taxonomy" id="4521"/>
    <lineage>
        <taxon>Eukaryota</taxon>
        <taxon>Viridiplantae</taxon>
        <taxon>Streptophyta</taxon>
        <taxon>Embryophyta</taxon>
        <taxon>Tracheophyta</taxon>
        <taxon>Spermatophyta</taxon>
        <taxon>Magnoliopsida</taxon>
        <taxon>Liliopsida</taxon>
        <taxon>Poales</taxon>
        <taxon>Poaceae</taxon>
        <taxon>BOP clade</taxon>
        <taxon>Pooideae</taxon>
        <taxon>Poodae</taxon>
        <taxon>Poeae</taxon>
        <taxon>Poeae Chloroplast Group 2 (Poeae type)</taxon>
        <taxon>Loliodinae</taxon>
        <taxon>Loliinae</taxon>
        <taxon>Lolium</taxon>
    </lineage>
</organism>
<evidence type="ECO:0000313" key="4">
    <source>
        <dbReference type="EMBL" id="KAK1605269.1"/>
    </source>
</evidence>
<dbReference type="EMBL" id="JAUUTY010000007">
    <property type="protein sequence ID" value="KAK1605269.1"/>
    <property type="molecule type" value="Genomic_DNA"/>
</dbReference>
<keyword evidence="5" id="KW-1185">Reference proteome</keyword>
<feature type="compositionally biased region" description="Polar residues" evidence="1">
    <location>
        <begin position="46"/>
        <end position="57"/>
    </location>
</feature>
<dbReference type="AlphaFoldDB" id="A0AAD8VG83"/>
<evidence type="ECO:0000313" key="5">
    <source>
        <dbReference type="Proteomes" id="UP001231189"/>
    </source>
</evidence>
<protein>
    <recommendedName>
        <fullName evidence="6">Retrotransposon gag domain-containing protein</fullName>
    </recommendedName>
</protein>
<dbReference type="PANTHER" id="PTHR33223:SF11">
    <property type="entry name" value="ELEMENT PROTEIN, PUTATIVE-RELATED"/>
    <property type="match status" value="1"/>
</dbReference>
<sequence>MGKPRDTKIAILPSTTRKGTTLSTSAALDSPSVIDKLVSPPHASRAGTSAESENSHNIDNVSAVLDDSGSLGSFLDATIAKSRQIENTETPNENAATPVNSPESVEYSSDDLDEDYVELDDDFIEKCNATTDARKIKKLLAEHAVRYKPSPDPKFATSPINIRDKDYDFSLDLSHIAIVEKTPFCGTEKESAVEHLTELSTLSGVFSDDVKMRTYFVAKIFPFSLKDDAKTWYNNLPPGSIKSPIDLRDVFFRKYFPASAQHAALQRIYNFDQEDGEKLPEAWARFCSLIRAQPDHDLEKHDLLDIFYSGLTIESRAYLDSCAGCVFRKRTPEDAEELLAKIGRNHDDWSTPEPTPTPIVKKRGMIKLNDEDMREAKKSLKEKGIKPEDVKNLPPIEDICETIPPSSMIEKGKMKKFKFGELFKKATTSTGRPSRASTQIRRSYNEDVIAPSFAPEEDHGAPNASSFPCYEFLTNAGILDDFFTLVNRAGLATYVGDERGQYYRLTKVFVESFKFHNTEYEPTVAFKIYDIPVTMKLEEFCCALGIAPVGTARRIDDNPRDLLELYRGITGDDCRTIQRGKIRNIQLPAIKYFAYYIGTSILGRENTSNISSYHLAFLNVALTGETPYHLGSLIARRLSSRGPIFGGTIALRILTHLDIPLDSNDVPLTPRKLDIAAMKSHHFVTTDSTIDNMVYRMLFADGNEKEIPLPQPGLFNIDRQSWSLTKEAVEEHMKIQEFHQQHDSENAEPSYDYTVTYPDVSSSTYMEPGRSSSYYEDTTSWGPWE</sequence>